<feature type="region of interest" description="Disordered" evidence="1">
    <location>
        <begin position="1"/>
        <end position="77"/>
    </location>
</feature>
<reference evidence="3 4" key="1">
    <citation type="submission" date="2017-03" db="EMBL/GenBank/DDBJ databases">
        <title>Draft genome sequence of Streptomyces scabrisporus NF3, endophyte isolated from Amphipterygium adstringens.</title>
        <authorList>
            <person name="Vazquez M."/>
            <person name="Ceapa C.D."/>
            <person name="Rodriguez Luna D."/>
            <person name="Sanchez Esquivel S."/>
        </authorList>
    </citation>
    <scope>NUCLEOTIDE SEQUENCE [LARGE SCALE GENOMIC DNA]</scope>
    <source>
        <strain evidence="3 4">NF3</strain>
    </source>
</reference>
<protein>
    <recommendedName>
        <fullName evidence="5">DUF3043 domain-containing protein</fullName>
    </recommendedName>
</protein>
<dbReference type="STRING" id="159449.B4N89_21835"/>
<evidence type="ECO:0000313" key="4">
    <source>
        <dbReference type="Proteomes" id="UP000190037"/>
    </source>
</evidence>
<gene>
    <name evidence="3" type="ORF">B4N89_21835</name>
</gene>
<dbReference type="AlphaFoldDB" id="A0A1T3P291"/>
<accession>A0A1T3P291</accession>
<evidence type="ECO:0008006" key="5">
    <source>
        <dbReference type="Google" id="ProtNLM"/>
    </source>
</evidence>
<sequence>MFRRRSHAEPETAEQSLERLQGESAVRDPQAPKGRPTPKRSEAQANRKTKVSVPKDPKAARRQARLRMREERETQRQALLTGDERALPARDRGPLRRFARDYVDARYTVGEFFLPSAVIILILSILPSLAIKNFSLFLWLAVILLIILDSVRVNMGLKKALRAKFPKENLKGVTPYALMRCLQLRRLRLPKPQVKRGEKVA</sequence>
<feature type="transmembrane region" description="Helical" evidence="2">
    <location>
        <begin position="112"/>
        <end position="130"/>
    </location>
</feature>
<keyword evidence="2" id="KW-0472">Membrane</keyword>
<evidence type="ECO:0000256" key="2">
    <source>
        <dbReference type="SAM" id="Phobius"/>
    </source>
</evidence>
<dbReference type="Proteomes" id="UP000190037">
    <property type="component" value="Unassembled WGS sequence"/>
</dbReference>
<dbReference type="eggNOG" id="ENOG5031D67">
    <property type="taxonomic scope" value="Bacteria"/>
</dbReference>
<dbReference type="RefSeq" id="WP_078977521.1">
    <property type="nucleotide sequence ID" value="NZ_MWQN01000001.1"/>
</dbReference>
<keyword evidence="2" id="KW-1133">Transmembrane helix</keyword>
<keyword evidence="2" id="KW-0812">Transmembrane</keyword>
<dbReference type="OrthoDB" id="5194448at2"/>
<keyword evidence="4" id="KW-1185">Reference proteome</keyword>
<comment type="caution">
    <text evidence="3">The sequence shown here is derived from an EMBL/GenBank/DDBJ whole genome shotgun (WGS) entry which is preliminary data.</text>
</comment>
<evidence type="ECO:0000313" key="3">
    <source>
        <dbReference type="EMBL" id="OPC83226.1"/>
    </source>
</evidence>
<dbReference type="InterPro" id="IPR021403">
    <property type="entry name" value="DUF3043"/>
</dbReference>
<evidence type="ECO:0000256" key="1">
    <source>
        <dbReference type="SAM" id="MobiDB-lite"/>
    </source>
</evidence>
<dbReference type="Pfam" id="PF11241">
    <property type="entry name" value="DUF3043"/>
    <property type="match status" value="1"/>
</dbReference>
<feature type="transmembrane region" description="Helical" evidence="2">
    <location>
        <begin position="136"/>
        <end position="155"/>
    </location>
</feature>
<proteinExistence type="predicted"/>
<name>A0A1T3P291_9ACTN</name>
<dbReference type="EMBL" id="MWQN01000001">
    <property type="protein sequence ID" value="OPC83226.1"/>
    <property type="molecule type" value="Genomic_DNA"/>
</dbReference>
<organism evidence="3 4">
    <name type="scientific">Embleya scabrispora</name>
    <dbReference type="NCBI Taxonomy" id="159449"/>
    <lineage>
        <taxon>Bacteria</taxon>
        <taxon>Bacillati</taxon>
        <taxon>Actinomycetota</taxon>
        <taxon>Actinomycetes</taxon>
        <taxon>Kitasatosporales</taxon>
        <taxon>Streptomycetaceae</taxon>
        <taxon>Embleya</taxon>
    </lineage>
</organism>